<reference evidence="1" key="2">
    <citation type="journal article" date="2015" name="Data Brief">
        <title>Shoot transcriptome of the giant reed, Arundo donax.</title>
        <authorList>
            <person name="Barrero R.A."/>
            <person name="Guerrero F.D."/>
            <person name="Moolhuijzen P."/>
            <person name="Goolsby J.A."/>
            <person name="Tidwell J."/>
            <person name="Bellgard S.E."/>
            <person name="Bellgard M.I."/>
        </authorList>
    </citation>
    <scope>NUCLEOTIDE SEQUENCE</scope>
    <source>
        <tissue evidence="1">Shoot tissue taken approximately 20 cm above the soil surface</tissue>
    </source>
</reference>
<protein>
    <submittedName>
        <fullName evidence="1">Uncharacterized protein</fullName>
    </submittedName>
</protein>
<organism evidence="1">
    <name type="scientific">Arundo donax</name>
    <name type="common">Giant reed</name>
    <name type="synonym">Donax arundinaceus</name>
    <dbReference type="NCBI Taxonomy" id="35708"/>
    <lineage>
        <taxon>Eukaryota</taxon>
        <taxon>Viridiplantae</taxon>
        <taxon>Streptophyta</taxon>
        <taxon>Embryophyta</taxon>
        <taxon>Tracheophyta</taxon>
        <taxon>Spermatophyta</taxon>
        <taxon>Magnoliopsida</taxon>
        <taxon>Liliopsida</taxon>
        <taxon>Poales</taxon>
        <taxon>Poaceae</taxon>
        <taxon>PACMAD clade</taxon>
        <taxon>Arundinoideae</taxon>
        <taxon>Arundineae</taxon>
        <taxon>Arundo</taxon>
    </lineage>
</organism>
<dbReference type="AlphaFoldDB" id="A0A0A9HA32"/>
<evidence type="ECO:0000313" key="1">
    <source>
        <dbReference type="EMBL" id="JAE32654.1"/>
    </source>
</evidence>
<accession>A0A0A9HA32</accession>
<dbReference type="EMBL" id="GBRH01165242">
    <property type="protein sequence ID" value="JAE32654.1"/>
    <property type="molecule type" value="Transcribed_RNA"/>
</dbReference>
<reference evidence="1" key="1">
    <citation type="submission" date="2014-09" db="EMBL/GenBank/DDBJ databases">
        <authorList>
            <person name="Magalhaes I.L.F."/>
            <person name="Oliveira U."/>
            <person name="Santos F.R."/>
            <person name="Vidigal T.H.D.A."/>
            <person name="Brescovit A.D."/>
            <person name="Santos A.J."/>
        </authorList>
    </citation>
    <scope>NUCLEOTIDE SEQUENCE</scope>
    <source>
        <tissue evidence="1">Shoot tissue taken approximately 20 cm above the soil surface</tissue>
    </source>
</reference>
<name>A0A0A9HA32_ARUDO</name>
<proteinExistence type="predicted"/>
<sequence length="59" mass="6954">MIVEDERATYTRAGKYDLNYDQGSEQQPISEVEYHQGPIDGFTNLLQRNDDIRDRLKHI</sequence>